<feature type="compositionally biased region" description="Low complexity" evidence="3">
    <location>
        <begin position="683"/>
        <end position="695"/>
    </location>
</feature>
<feature type="region of interest" description="Disordered" evidence="3">
    <location>
        <begin position="27"/>
        <end position="46"/>
    </location>
</feature>
<feature type="compositionally biased region" description="Basic and acidic residues" evidence="3">
    <location>
        <begin position="447"/>
        <end position="464"/>
    </location>
</feature>
<dbReference type="PANTHER" id="PTHR12634">
    <property type="entry name" value="SIT4 YEAST -ASSOCIATING PROTEIN-RELATED"/>
    <property type="match status" value="1"/>
</dbReference>
<dbReference type="PANTHER" id="PTHR12634:SF8">
    <property type="entry name" value="FIERY MOUNTAIN, ISOFORM D"/>
    <property type="match status" value="1"/>
</dbReference>
<evidence type="ECO:0000256" key="2">
    <source>
        <dbReference type="ARBA" id="ARBA00023306"/>
    </source>
</evidence>
<dbReference type="OrthoDB" id="295029at2759"/>
<evidence type="ECO:0000313" key="4">
    <source>
        <dbReference type="EMBL" id="KXN66491.1"/>
    </source>
</evidence>
<comment type="similarity">
    <text evidence="1">Belongs to the SAPS family.</text>
</comment>
<feature type="region of interest" description="Disordered" evidence="3">
    <location>
        <begin position="660"/>
        <end position="758"/>
    </location>
</feature>
<name>A0A137NUZ8_CONC2</name>
<dbReference type="GO" id="GO:0019888">
    <property type="term" value="F:protein phosphatase regulator activity"/>
    <property type="evidence" value="ECO:0007669"/>
    <property type="project" value="TreeGrafter"/>
</dbReference>
<organism evidence="4 5">
    <name type="scientific">Conidiobolus coronatus (strain ATCC 28846 / CBS 209.66 / NRRL 28638)</name>
    <name type="common">Delacroixia coronata</name>
    <dbReference type="NCBI Taxonomy" id="796925"/>
    <lineage>
        <taxon>Eukaryota</taxon>
        <taxon>Fungi</taxon>
        <taxon>Fungi incertae sedis</taxon>
        <taxon>Zoopagomycota</taxon>
        <taxon>Entomophthoromycotina</taxon>
        <taxon>Entomophthoromycetes</taxon>
        <taxon>Entomophthorales</taxon>
        <taxon>Ancylistaceae</taxon>
        <taxon>Conidiobolus</taxon>
    </lineage>
</organism>
<dbReference type="OMA" id="ECKSHNP"/>
<dbReference type="Proteomes" id="UP000070444">
    <property type="component" value="Unassembled WGS sequence"/>
</dbReference>
<dbReference type="GO" id="GO:0019903">
    <property type="term" value="F:protein phosphatase binding"/>
    <property type="evidence" value="ECO:0007669"/>
    <property type="project" value="InterPro"/>
</dbReference>
<dbReference type="AlphaFoldDB" id="A0A137NUZ8"/>
<evidence type="ECO:0000256" key="1">
    <source>
        <dbReference type="ARBA" id="ARBA00006180"/>
    </source>
</evidence>
<dbReference type="GO" id="GO:0005634">
    <property type="term" value="C:nucleus"/>
    <property type="evidence" value="ECO:0007669"/>
    <property type="project" value="TreeGrafter"/>
</dbReference>
<evidence type="ECO:0000313" key="5">
    <source>
        <dbReference type="Proteomes" id="UP000070444"/>
    </source>
</evidence>
<gene>
    <name evidence="4" type="ORF">CONCODRAFT_80474</name>
</gene>
<reference evidence="4 5" key="1">
    <citation type="journal article" date="2015" name="Genome Biol. Evol.">
        <title>Phylogenomic analyses indicate that early fungi evolved digesting cell walls of algal ancestors of land plants.</title>
        <authorList>
            <person name="Chang Y."/>
            <person name="Wang S."/>
            <person name="Sekimoto S."/>
            <person name="Aerts A.L."/>
            <person name="Choi C."/>
            <person name="Clum A."/>
            <person name="LaButti K.M."/>
            <person name="Lindquist E.A."/>
            <person name="Yee Ngan C."/>
            <person name="Ohm R.A."/>
            <person name="Salamov A.A."/>
            <person name="Grigoriev I.V."/>
            <person name="Spatafora J.W."/>
            <person name="Berbee M.L."/>
        </authorList>
    </citation>
    <scope>NUCLEOTIDE SEQUENCE [LARGE SCALE GENOMIC DNA]</scope>
    <source>
        <strain evidence="4 5">NRRL 28638</strain>
    </source>
</reference>
<dbReference type="STRING" id="796925.A0A137NUZ8"/>
<feature type="region of interest" description="Disordered" evidence="3">
    <location>
        <begin position="446"/>
        <end position="468"/>
    </location>
</feature>
<dbReference type="Pfam" id="PF04499">
    <property type="entry name" value="SAPS"/>
    <property type="match status" value="1"/>
</dbReference>
<keyword evidence="2" id="KW-0131">Cell cycle</keyword>
<feature type="compositionally biased region" description="Acidic residues" evidence="3">
    <location>
        <begin position="739"/>
        <end position="752"/>
    </location>
</feature>
<keyword evidence="5" id="KW-1185">Reference proteome</keyword>
<proteinExistence type="inferred from homology"/>
<protein>
    <submittedName>
        <fullName evidence="4">SAPS-domain-containing protein</fullName>
    </submittedName>
</protein>
<feature type="compositionally biased region" description="Low complexity" evidence="3">
    <location>
        <begin position="27"/>
        <end position="40"/>
    </location>
</feature>
<evidence type="ECO:0000256" key="3">
    <source>
        <dbReference type="SAM" id="MobiDB-lite"/>
    </source>
</evidence>
<dbReference type="InterPro" id="IPR007587">
    <property type="entry name" value="SAPS"/>
</dbReference>
<accession>A0A137NUZ8</accession>
<dbReference type="GO" id="GO:0005829">
    <property type="term" value="C:cytosol"/>
    <property type="evidence" value="ECO:0007669"/>
    <property type="project" value="TreeGrafter"/>
</dbReference>
<feature type="region of interest" description="Disordered" evidence="3">
    <location>
        <begin position="98"/>
        <end position="123"/>
    </location>
</feature>
<feature type="compositionally biased region" description="Low complexity" evidence="3">
    <location>
        <begin position="113"/>
        <end position="123"/>
    </location>
</feature>
<dbReference type="EMBL" id="KQ964719">
    <property type="protein sequence ID" value="KXN66491.1"/>
    <property type="molecule type" value="Genomic_DNA"/>
</dbReference>
<sequence>MFWRFAFQSNSNSLDNLIDKYLNNLQQKNNNPSFNPSSQSLTPSQQNNNNVELSTILLEEEFLPQLKKGSDKLIELLINPQVLSKLFSIILREPQTSPNFISNAQPKERSSEDSSSSANSNLEDNNLKSEKLYNIALEVLSIDNDSITTSILADPNQSLMKLWEILSQKPNIDPALSTSFARVFGGLLTRKTKETLEFIFNQKNALNCILTHFENPIIMDLLLKLICLEEIPEGMGIVDWLHKEGLIKKLVDRLAPSALPNTHSETSQVILHIVAISQCTSADQFSIGINPLIEELVSEEVVKTIVNYMLEPCSENIDSCLTFGVTIFIEIIRRNYIEGEFEVPPPSSRYHGQRIPANLGNLVKILTENLENFLNLLKNPRKVNKVKNSSGEFIPLGFERLKVCELIAELLHCSNMLQLSKIECPLVDQELENFLKLRDANLPTQKVNDESAKDKAEEKAEAPKVDSTQYQSSYFDQFNDSLISSSTSLTAASKDALNNSMEKLSISNDSGVNSNFLSLGNWTKLKFLELNISSIFLDLFFQYELNNFLHVVVFDLIHQLLNLTLDNKVNICLLRDLFINCKLITRIIDAQKVNDDFISTRGGYRLGYMGHLTFIAEETAKHLERIDSELGFEIQDIKNSKEWEDYSKFSLKETKQRDLEPLDGNFSTNSTVLDKDLPKLPSPTTNNIPTTTNNNVKKSFKTNSPPEFSKNDDINKQQLAKFLSQPESLNQVHGGIIEDGVDWDEEEDEDDDQHNSDQ</sequence>